<reference evidence="1" key="2">
    <citation type="submission" date="2015-07" db="EMBL/GenBank/DDBJ databases">
        <authorList>
            <person name="Noorani M."/>
        </authorList>
    </citation>
    <scope>NUCLEOTIDE SEQUENCE</scope>
    <source>
        <strain evidence="1">Yugu1</strain>
    </source>
</reference>
<gene>
    <name evidence="1" type="ORF">SETIT_3G211400v2</name>
</gene>
<evidence type="ECO:0000313" key="1">
    <source>
        <dbReference type="EMBL" id="RCV17328.1"/>
    </source>
</evidence>
<accession>A0A368QHV5</accession>
<sequence>MIGSLVGVKDHEDKTELKYEVCPFYMCGAPWQINYFTMMRRHYVTMRSKCHMLLMSLLKQIYLQIDRSRNQLLLLGRNQLLQKCFGLTRSTMYFAFCHHVFLY</sequence>
<dbReference type="AlphaFoldDB" id="A0A368QHV5"/>
<dbReference type="EMBL" id="CM003530">
    <property type="protein sequence ID" value="RCV17328.1"/>
    <property type="molecule type" value="Genomic_DNA"/>
</dbReference>
<name>A0A368QHV5_SETIT</name>
<organism evidence="1">
    <name type="scientific">Setaria italica</name>
    <name type="common">Foxtail millet</name>
    <name type="synonym">Panicum italicum</name>
    <dbReference type="NCBI Taxonomy" id="4555"/>
    <lineage>
        <taxon>Eukaryota</taxon>
        <taxon>Viridiplantae</taxon>
        <taxon>Streptophyta</taxon>
        <taxon>Embryophyta</taxon>
        <taxon>Tracheophyta</taxon>
        <taxon>Spermatophyta</taxon>
        <taxon>Magnoliopsida</taxon>
        <taxon>Liliopsida</taxon>
        <taxon>Poales</taxon>
        <taxon>Poaceae</taxon>
        <taxon>PACMAD clade</taxon>
        <taxon>Panicoideae</taxon>
        <taxon>Panicodae</taxon>
        <taxon>Paniceae</taxon>
        <taxon>Cenchrinae</taxon>
        <taxon>Setaria</taxon>
    </lineage>
</organism>
<reference evidence="1" key="1">
    <citation type="journal article" date="2012" name="Nat. Biotechnol.">
        <title>Reference genome sequence of the model plant Setaria.</title>
        <authorList>
            <person name="Bennetzen J.L."/>
            <person name="Schmutz J."/>
            <person name="Wang H."/>
            <person name="Percifield R."/>
            <person name="Hawkins J."/>
            <person name="Pontaroli A.C."/>
            <person name="Estep M."/>
            <person name="Feng L."/>
            <person name="Vaughn J.N."/>
            <person name="Grimwood J."/>
            <person name="Jenkins J."/>
            <person name="Barry K."/>
            <person name="Lindquist E."/>
            <person name="Hellsten U."/>
            <person name="Deshpande S."/>
            <person name="Wang X."/>
            <person name="Wu X."/>
            <person name="Mitros T."/>
            <person name="Triplett J."/>
            <person name="Yang X."/>
            <person name="Ye C.Y."/>
            <person name="Mauro-Herrera M."/>
            <person name="Wang L."/>
            <person name="Li P."/>
            <person name="Sharma M."/>
            <person name="Sharma R."/>
            <person name="Ronald P.C."/>
            <person name="Panaud O."/>
            <person name="Kellogg E.A."/>
            <person name="Brutnell T.P."/>
            <person name="Doust A.N."/>
            <person name="Tuskan G.A."/>
            <person name="Rokhsar D."/>
            <person name="Devos K.M."/>
        </authorList>
    </citation>
    <scope>NUCLEOTIDE SEQUENCE [LARGE SCALE GENOMIC DNA]</scope>
    <source>
        <strain evidence="1">Yugu1</strain>
    </source>
</reference>
<proteinExistence type="predicted"/>
<protein>
    <submittedName>
        <fullName evidence="1">Uncharacterized protein</fullName>
    </submittedName>
</protein>